<dbReference type="Gene3D" id="2.40.50.120">
    <property type="match status" value="1"/>
</dbReference>
<dbReference type="InterPro" id="IPR011626">
    <property type="entry name" value="Alpha-macroglobulin_TED"/>
</dbReference>
<evidence type="ECO:0000256" key="14">
    <source>
        <dbReference type="ARBA" id="ARBA00022723"/>
    </source>
</evidence>
<dbReference type="PRINTS" id="PR00004">
    <property type="entry name" value="ANAPHYLATOXN"/>
</dbReference>
<dbReference type="SMART" id="SM00643">
    <property type="entry name" value="C345C"/>
    <property type="match status" value="1"/>
</dbReference>
<evidence type="ECO:0000256" key="10">
    <source>
        <dbReference type="ARBA" id="ARBA00022617"/>
    </source>
</evidence>
<dbReference type="CDD" id="cd20674">
    <property type="entry name" value="CYP21"/>
    <property type="match status" value="1"/>
</dbReference>
<comment type="function">
    <text evidence="41">Precursor of non-enzymatic components of the classical, lectin and GZMK complement pathways, which consist in a cascade of proteins that leads to phagocytosis and breakdown of pathogens and signaling that strengthens the adaptive immune system.</text>
</comment>
<dbReference type="GO" id="GO:0004509">
    <property type="term" value="F:steroid 21-monooxygenase activity"/>
    <property type="evidence" value="ECO:0007669"/>
    <property type="project" value="UniProtKB-EC"/>
</dbReference>
<evidence type="ECO:0000256" key="21">
    <source>
        <dbReference type="ARBA" id="ARBA00023002"/>
    </source>
</evidence>
<dbReference type="InterPro" id="IPR001128">
    <property type="entry name" value="Cyt_P450"/>
</dbReference>
<dbReference type="GO" id="GO:0009986">
    <property type="term" value="C:cell surface"/>
    <property type="evidence" value="ECO:0007669"/>
    <property type="project" value="UniProtKB-SubCell"/>
</dbReference>
<keyword evidence="15" id="KW-0732">Signal</keyword>
<keyword evidence="7" id="KW-0964">Secreted</keyword>
<keyword evidence="11" id="KW-0765">Sulfation</keyword>
<dbReference type="Pfam" id="PF07678">
    <property type="entry name" value="TED_complement"/>
    <property type="match status" value="1"/>
</dbReference>
<evidence type="ECO:0000256" key="23">
    <source>
        <dbReference type="ARBA" id="ARBA00023033"/>
    </source>
</evidence>
<dbReference type="PRINTS" id="PR00385">
    <property type="entry name" value="P450"/>
</dbReference>
<evidence type="ECO:0000256" key="13">
    <source>
        <dbReference type="ARBA" id="ARBA00022685"/>
    </source>
</evidence>
<dbReference type="SMART" id="SM01419">
    <property type="entry name" value="Thiol-ester_cl"/>
    <property type="match status" value="1"/>
</dbReference>
<name>A0A091CS17_FUKDA</name>
<comment type="cofactor">
    <cofactor evidence="1">
        <name>heme b</name>
        <dbReference type="ChEBI" id="CHEBI:60344"/>
    </cofactor>
</comment>
<dbReference type="InterPro" id="IPR018933">
    <property type="entry name" value="Netrin_module_non-TIMP"/>
</dbReference>
<evidence type="ECO:0000256" key="31">
    <source>
        <dbReference type="ARBA" id="ARBA00044116"/>
    </source>
</evidence>
<comment type="function">
    <text evidence="39">A cytochrome P450 monooxygenase that plays a major role in adrenal steroidogenesis. Catalyzes the hydroxylation at C-21 of progesterone and 17alpha-hydroxyprogesterone to respectively form 11-deoxycorticosterone and 11-deoxycortisol, intermediate metabolites in the biosynthetic pathway of mineralocorticoids and glucocorticoids. Mechanistically, uses molecular oxygen inserting one oxygen atom into a substrate, and reducing the second into a water molecule, with two electrons provided by NADPH via cytochrome P450 reductase (CPR; NADPH-ferrihemoprotein reductase).</text>
</comment>
<dbReference type="InterPro" id="IPR040839">
    <property type="entry name" value="MG4"/>
</dbReference>
<dbReference type="PRINTS" id="PR00463">
    <property type="entry name" value="EP450I"/>
</dbReference>
<dbReference type="SMART" id="SM01360">
    <property type="entry name" value="A2M"/>
    <property type="match status" value="1"/>
</dbReference>
<dbReference type="CDD" id="cd00017">
    <property type="entry name" value="ANATO"/>
    <property type="match status" value="1"/>
</dbReference>
<evidence type="ECO:0000256" key="29">
    <source>
        <dbReference type="ARBA" id="ARBA00023250"/>
    </source>
</evidence>
<dbReference type="InterPro" id="IPR001134">
    <property type="entry name" value="Netrin_domain"/>
</dbReference>
<keyword evidence="24" id="KW-0446">Lipid-binding</keyword>
<evidence type="ECO:0000256" key="1">
    <source>
        <dbReference type="ARBA" id="ARBA00001970"/>
    </source>
</evidence>
<dbReference type="InterPro" id="IPR002890">
    <property type="entry name" value="MG2"/>
</dbReference>
<evidence type="ECO:0000256" key="17">
    <source>
        <dbReference type="ARBA" id="ARBA00022848"/>
    </source>
</evidence>
<dbReference type="SMART" id="SM01359">
    <property type="entry name" value="A2M_N_2"/>
    <property type="match status" value="1"/>
</dbReference>
<sequence>MPLVVSSHDTGKRELLPECPGTVERFTLTDASFLSCVRRQKELQEQGEIRVIQLGFDMDAHGIIFTEDYRTRVLKACDGRPCAGAVQKFLASVLPACGDLSFQQDQMTQTFGFRDSDITHLVNAGVLTVRDVGSWWLAVPGAGRFIKYFVKGRQTVLGMVRKAQYRELLLSELLGRRAPAAVRLGLAYHVHDLIGAQLVDWLLLFSPSVVNLGVPLSVGVQLQDAPAGQVVRGSVFLRNPSQNNNLCSPKKDFTLSSQRDFELLSLQVPRRLAKTCGLFSLRRSPEVQLVAQSPWLKGALAKETDIQGVNLLFSSRRGHFFVQTDQPVYNPGQRVRYRVFALDQKMRPSTDNLLVMVENSHGLRVRKKETHAPSSIFQDDFTIPDIAEPGTWKISAQFSDSLQTNSSTTFEVKQYVLPNFQVKLTPGKPYILATPDYLGEIQLDIEASLVSLSSAELRGALEKLNVSVPDLQGWCLYVAAAIVESPGGEMEEAELTSWCFVPSAYSLDLSNTKRHLIPGAPFLLQVLVREVSGSQASDIPVKVSATTSESVSNVKEVKLNTDRMGQVNIPIDVPRNAAELKLLVSVGSHYPAVARLTVRAPASGSSGFLSIERPDPRPPRVGETVVLNLRTVGLSGATFSHYYYMILSRGEIVSVGRELRTMLTSVSVLVDHRLTPSFYFVAFYYHQGRPVANSLRVNIEAGACEGKLELHLDDPKEYRNGDNVKLQLRTDSVALVALGAVDTALYAVGSKTHRPLDMHKVFEVMNSYNLGCGPGGGDSALQVFTAAGLAFSDGDLLTSVRETLSCPKEKKTRKKRNVDFQKAVSEKLGQFASPAARRCCQDGLTRLPMVRSCEQRAARVPEPACREPFLSCCQFAETLRKKNRGESQAGLARALKILQEEELMEEDNILVRSFFPENWLWRVLTVDRSHTLPVWLPDSMTTWEIHGVSLSQSQGLCVAAPLRLPVFREFHLHLRLPASVRRFEQLELRPILYNYLERNLTMSVHVAPVEGLCLAGGGGLAQQVLVPAGSARPVSFFAVPTAAASVSLKVVARGTFEYPVGDAVSKVLQVEKEGAIHKEELIYELNPLDHRARTLEIPGSSDPNMIPDGDSSSFVRVTASNPLDTLGSEGALSPGGIASRLQLPQGCGEQTMTLLAPTLAASRYLDRTEQWSKLPPETKDRAVDLIQKGYMRIQQYRKKDGSYAAWLTRDSSTWLTAFVLKVLSLAQEQVGGSLEKLQETAAWLLGQQLEDGSFHDPCPVLHRGMQGGLVGSDETVALTAFVVIALQHGLAAFPDPGAEALKQSVEASISKANSFLGSKASAGLLGAHAAAITAYALTLTKASQDLQEVAHNNLMVMAQEIGDKLYWGLVTTSQSNVVSPTPGPLSPTDPVPQAPALWIETTAYGLLHLLLREGKAELAEQAANWLTHQGSFQGAFRSTQDTVMALDALSAYWIAAHTVEDKVLNVTLSSMGRSGFKSHVLQLNNHQIKGLEEELQFSLSSKITVKVGGNSKGTLKVLRTYNILSMKNTTTCQDLQMEVTVMGFVEYTREANSDYDEDYEYDEFPAGDDPAAYSRPVTPLQLFEGRRNRRRREAPKVAQEQESKVQYTVCIWRRGQVGLSGMAIADITLLSGFSALQSDLEKLTSLSDRYVSHFETEGPRVLLYFDSVPTYRECVGFGAVQEVAVGLVQPASAVVYDYYSPERRCTVFYGAPSKSKLLSTLCSGDVCQCAEGKCPRQRRALERGLQDEDGYRMKFACYHPRVEYGFQVQVLREDSRAAFRLFETRITQVLHFTRDAKAAAGQTRNFLVRDSCRLRLEPNREYLIMGLDGATFDLKGDPQYLLDSNNWIEEMPSERLCRSTRQRAACFLHLFQPNLPTHLISLTRKLGPIYRLHYGLRDVVVLNSKQSIEEAMLRKWVDFAGRPQMLSCKLVCQRYPDLSLGDYSLLWKAHKKLTRLALLRGIRNSMELRVQQLTQEFCERLRAQAGGPLDLHKEFMLLTCSIICFLTFGNKSDTLVRSICSCVQDLMSAWDHWSIQILDMAPFLRFLPNPGIWRLKQIVETRDHIVEQQLRQHKDSLVAGQWRDMLDYMLQGVERPGKEPGSEQLQEGHVHMSVVDLFIGGTETTATTLSWAVAFLLHHPEIQQRLQEELDLQLGPDFPTSRLLYKDLKRLPLLSATIAEVLRLRPVVPLALPHRTIQPSRICGYDIPKDTIIIPNIQGANLDETVWERPHEFWPDRFLQPGQSPRELSFSCGARVCLGEPLARLELFVVLTHLLQAFTLLPLEGALPSLQPEPHRSVNLHIQPFQVRLQPRGLGAPCLGQGQCQ</sequence>
<dbReference type="FunFam" id="2.60.40.1930:FF:000007">
    <property type="entry name" value="Complement C4-A"/>
    <property type="match status" value="1"/>
</dbReference>
<dbReference type="Gene3D" id="2.20.130.20">
    <property type="match status" value="1"/>
</dbReference>
<evidence type="ECO:0000256" key="5">
    <source>
        <dbReference type="ARBA" id="ARBA00004613"/>
    </source>
</evidence>
<dbReference type="Gene3D" id="1.10.630.10">
    <property type="entry name" value="Cytochrome P450"/>
    <property type="match status" value="1"/>
</dbReference>
<dbReference type="InterPro" id="IPR002401">
    <property type="entry name" value="Cyt_P450_E_grp-I"/>
</dbReference>
<dbReference type="InterPro" id="IPR054587">
    <property type="entry name" value="CO4A-B_CUB_C"/>
</dbReference>
<dbReference type="InterPro" id="IPR001840">
    <property type="entry name" value="Anaphylatoxn_comp_syst_dom"/>
</dbReference>
<dbReference type="InterPro" id="IPR009048">
    <property type="entry name" value="A-macroglobulin_rcpt-bd"/>
</dbReference>
<dbReference type="GO" id="GO:0020037">
    <property type="term" value="F:heme binding"/>
    <property type="evidence" value="ECO:0007669"/>
    <property type="project" value="InterPro"/>
</dbReference>
<dbReference type="STRING" id="885580.ENSFDAP00000021450"/>
<dbReference type="Pfam" id="PF01821">
    <property type="entry name" value="ANATO"/>
    <property type="match status" value="1"/>
</dbReference>
<dbReference type="eggNOG" id="KOG1366">
    <property type="taxonomic scope" value="Eukaryota"/>
</dbReference>
<evidence type="ECO:0000256" key="26">
    <source>
        <dbReference type="ARBA" id="ARBA00023157"/>
    </source>
</evidence>
<dbReference type="InterPro" id="IPR018081">
    <property type="entry name" value="Anaphylatoxin_comp_syst"/>
</dbReference>
<dbReference type="PANTHER" id="PTHR11412:SF86">
    <property type="entry name" value="COMPLEMENT C4-A-RELATED"/>
    <property type="match status" value="1"/>
</dbReference>
<accession>A0A091CS17</accession>
<dbReference type="GO" id="GO:0006954">
    <property type="term" value="P:inflammatory response"/>
    <property type="evidence" value="ECO:0007669"/>
    <property type="project" value="UniProtKB-KW"/>
</dbReference>
<dbReference type="InterPro" id="IPR008993">
    <property type="entry name" value="TIMP-like_OB-fold"/>
</dbReference>
<dbReference type="PROSITE" id="PS01178">
    <property type="entry name" value="ANAPHYLATOXIN_2"/>
    <property type="match status" value="1"/>
</dbReference>
<feature type="binding site" description="axial binding residue" evidence="42">
    <location>
        <position position="2257"/>
    </location>
    <ligand>
        <name>heme</name>
        <dbReference type="ChEBI" id="CHEBI:30413"/>
    </ligand>
    <ligandPart>
        <name>Fe</name>
        <dbReference type="ChEBI" id="CHEBI:18248"/>
    </ligandPart>
</feature>
<evidence type="ECO:0000256" key="25">
    <source>
        <dbReference type="ARBA" id="ARBA00023136"/>
    </source>
</evidence>
<evidence type="ECO:0000313" key="45">
    <source>
        <dbReference type="EMBL" id="KFO21062.1"/>
    </source>
</evidence>
<dbReference type="InterPro" id="IPR017972">
    <property type="entry name" value="Cyt_P450_CS"/>
</dbReference>
<keyword evidence="10 42" id="KW-0349">Heme</keyword>
<keyword evidence="8" id="KW-0597">Phosphoprotein</keyword>
<dbReference type="Proteomes" id="UP000028990">
    <property type="component" value="Unassembled WGS sequence"/>
</dbReference>
<feature type="domain" description="NTR" evidence="44">
    <location>
        <begin position="1734"/>
        <end position="1866"/>
    </location>
</feature>
<dbReference type="GO" id="GO:0005789">
    <property type="term" value="C:endoplasmic reticulum membrane"/>
    <property type="evidence" value="ECO:0007669"/>
    <property type="project" value="UniProtKB-SubCell"/>
</dbReference>
<dbReference type="FunFam" id="2.60.40.690:FF:000002">
    <property type="entry name" value="Complement C4 isoform-A"/>
    <property type="match status" value="1"/>
</dbReference>
<dbReference type="SUPFAM" id="SSF47686">
    <property type="entry name" value="Anaphylotoxins (complement system)"/>
    <property type="match status" value="1"/>
</dbReference>
<dbReference type="FunFam" id="6.20.50.160:FF:000001">
    <property type="entry name" value="Complement component 4"/>
    <property type="match status" value="1"/>
</dbReference>
<keyword evidence="18" id="KW-0391">Immunity</keyword>
<dbReference type="FunFam" id="2.60.40.1930:FF:000005">
    <property type="entry name" value="complement C4-A isoform X3"/>
    <property type="match status" value="1"/>
</dbReference>
<evidence type="ECO:0000256" key="38">
    <source>
        <dbReference type="ARBA" id="ARBA00052423"/>
    </source>
</evidence>
<dbReference type="Gene3D" id="2.60.40.1940">
    <property type="match status" value="1"/>
</dbReference>
<dbReference type="Gene3D" id="2.60.120.1540">
    <property type="match status" value="2"/>
</dbReference>
<keyword evidence="13" id="KW-0165">Cleavage on pair of basic residues</keyword>
<feature type="domain" description="Anaphylatoxin-like" evidence="43">
    <location>
        <begin position="839"/>
        <end position="873"/>
    </location>
</feature>
<dbReference type="FunFam" id="2.60.40.10:FF:000803">
    <property type="entry name" value="Complement C4-A"/>
    <property type="match status" value="1"/>
</dbReference>
<evidence type="ECO:0000256" key="40">
    <source>
        <dbReference type="ARBA" id="ARBA00093351"/>
    </source>
</evidence>
<dbReference type="EC" id="1.14.14.16" evidence="30"/>
<dbReference type="GO" id="GO:0005496">
    <property type="term" value="F:steroid binding"/>
    <property type="evidence" value="ECO:0007669"/>
    <property type="project" value="UniProtKB-KW"/>
</dbReference>
<evidence type="ECO:0000256" key="35">
    <source>
        <dbReference type="ARBA" id="ARBA00044304"/>
    </source>
</evidence>
<dbReference type="InterPro" id="IPR000020">
    <property type="entry name" value="Anaphylatoxin/fibulin"/>
</dbReference>
<dbReference type="Pfam" id="PF07677">
    <property type="entry name" value="A2M_recep"/>
    <property type="match status" value="1"/>
</dbReference>
<dbReference type="InterPro" id="IPR018865">
    <property type="entry name" value="STK19-like"/>
</dbReference>
<evidence type="ECO:0000256" key="12">
    <source>
        <dbReference type="ARBA" id="ARBA00022665"/>
    </source>
</evidence>
<dbReference type="GO" id="GO:0045087">
    <property type="term" value="P:innate immune response"/>
    <property type="evidence" value="ECO:0007669"/>
    <property type="project" value="UniProtKB-KW"/>
</dbReference>
<dbReference type="InterPro" id="IPR048847">
    <property type="entry name" value="C4_MG1"/>
</dbReference>
<evidence type="ECO:0000256" key="33">
    <source>
        <dbReference type="ARBA" id="ARBA00044265"/>
    </source>
</evidence>
<evidence type="ECO:0000256" key="34">
    <source>
        <dbReference type="ARBA" id="ARBA00044282"/>
    </source>
</evidence>
<keyword evidence="21" id="KW-0560">Oxidoreductase</keyword>
<dbReference type="InterPro" id="IPR036595">
    <property type="entry name" value="A-macroglobulin_rcpt-bd_sf"/>
</dbReference>
<evidence type="ECO:0000256" key="42">
    <source>
        <dbReference type="PIRSR" id="PIRSR602401-1"/>
    </source>
</evidence>
<dbReference type="GO" id="GO:0004866">
    <property type="term" value="F:endopeptidase inhibitor activity"/>
    <property type="evidence" value="ECO:0007669"/>
    <property type="project" value="InterPro"/>
</dbReference>
<dbReference type="FunFam" id="2.60.120.1540:FF:000001">
    <property type="entry name" value="Complement C4-A"/>
    <property type="match status" value="1"/>
</dbReference>
<evidence type="ECO:0000313" key="46">
    <source>
        <dbReference type="Proteomes" id="UP000028990"/>
    </source>
</evidence>
<comment type="cofactor">
    <cofactor evidence="42">
        <name>heme</name>
        <dbReference type="ChEBI" id="CHEBI:30413"/>
    </cofactor>
</comment>
<keyword evidence="20" id="KW-0882">Thioester bond</keyword>
<keyword evidence="16" id="KW-0256">Endoplasmic reticulum</keyword>
<keyword evidence="28" id="KW-0395">Inflammatory response</keyword>
<evidence type="ECO:0000256" key="24">
    <source>
        <dbReference type="ARBA" id="ARBA00023121"/>
    </source>
</evidence>
<evidence type="ECO:0000256" key="32">
    <source>
        <dbReference type="ARBA" id="ARBA00044217"/>
    </source>
</evidence>
<dbReference type="PROSITE" id="PS00086">
    <property type="entry name" value="CYTOCHROME_P450"/>
    <property type="match status" value="1"/>
</dbReference>
<keyword evidence="27" id="KW-0325">Glycoprotein</keyword>
<dbReference type="SUPFAM" id="SSF50242">
    <property type="entry name" value="TIMP-like"/>
    <property type="match status" value="1"/>
</dbReference>
<evidence type="ECO:0000256" key="11">
    <source>
        <dbReference type="ARBA" id="ARBA00022641"/>
    </source>
</evidence>
<dbReference type="GO" id="GO:0005615">
    <property type="term" value="C:extracellular space"/>
    <property type="evidence" value="ECO:0007669"/>
    <property type="project" value="InterPro"/>
</dbReference>
<dbReference type="SUPFAM" id="SSF49410">
    <property type="entry name" value="Alpha-macroglobulin receptor domain"/>
    <property type="match status" value="1"/>
</dbReference>
<dbReference type="Pfam" id="PF00207">
    <property type="entry name" value="A2M"/>
    <property type="match status" value="1"/>
</dbReference>
<keyword evidence="26" id="KW-1015">Disulfide bond</keyword>
<evidence type="ECO:0000256" key="6">
    <source>
        <dbReference type="ARBA" id="ARBA00010617"/>
    </source>
</evidence>
<evidence type="ECO:0000259" key="44">
    <source>
        <dbReference type="PROSITE" id="PS50189"/>
    </source>
</evidence>
<evidence type="ECO:0000256" key="16">
    <source>
        <dbReference type="ARBA" id="ARBA00022824"/>
    </source>
</evidence>
<keyword evidence="9" id="KW-0399">Innate immunity</keyword>
<dbReference type="SUPFAM" id="SSF48239">
    <property type="entry name" value="Terpenoid cyclases/Protein prenyltransferases"/>
    <property type="match status" value="1"/>
</dbReference>
<keyword evidence="29" id="KW-0755">Steroidogenesis</keyword>
<keyword evidence="14 42" id="KW-0479">Metal-binding</keyword>
<dbReference type="FunFam" id="1.10.630.10:FF:000049">
    <property type="entry name" value="steroid 21-hydroxylase isoform X1"/>
    <property type="match status" value="1"/>
</dbReference>
<dbReference type="Pfam" id="PF10494">
    <property type="entry name" value="Stk19"/>
    <property type="match status" value="1"/>
</dbReference>
<evidence type="ECO:0000256" key="20">
    <source>
        <dbReference type="ARBA" id="ARBA00022966"/>
    </source>
</evidence>
<dbReference type="PROSITE" id="PS00477">
    <property type="entry name" value="ALPHA_2_MACROGLOBULIN"/>
    <property type="match status" value="1"/>
</dbReference>
<dbReference type="FunFam" id="1.50.10.20:FF:000010">
    <property type="entry name" value="Complement C4-A"/>
    <property type="match status" value="1"/>
</dbReference>
<reference evidence="45 46" key="1">
    <citation type="submission" date="2013-11" db="EMBL/GenBank/DDBJ databases">
        <title>The Damaraland mole rat (Fukomys damarensis) genome and evolution of African mole rats.</title>
        <authorList>
            <person name="Gladyshev V.N."/>
            <person name="Fang X."/>
        </authorList>
    </citation>
    <scope>NUCLEOTIDE SEQUENCE [LARGE SCALE GENOMIC DNA]</scope>
    <source>
        <tissue evidence="45">Liver</tissue>
    </source>
</reference>
<keyword evidence="22 42" id="KW-0408">Iron</keyword>
<dbReference type="SUPFAM" id="SSF48264">
    <property type="entry name" value="Cytochrome P450"/>
    <property type="match status" value="1"/>
</dbReference>
<evidence type="ECO:0000256" key="19">
    <source>
        <dbReference type="ARBA" id="ARBA00022875"/>
    </source>
</evidence>
<dbReference type="InterPro" id="IPR013783">
    <property type="entry name" value="Ig-like_fold"/>
</dbReference>
<dbReference type="GO" id="GO:0005506">
    <property type="term" value="F:iron ion binding"/>
    <property type="evidence" value="ECO:0007669"/>
    <property type="project" value="InterPro"/>
</dbReference>
<dbReference type="InterPro" id="IPR008930">
    <property type="entry name" value="Terpenoid_cyclase/PrenylTrfase"/>
</dbReference>
<dbReference type="Pfam" id="PF17789">
    <property type="entry name" value="MG4"/>
    <property type="match status" value="1"/>
</dbReference>
<comment type="catalytic activity">
    <reaction evidence="37">
        <text>progesterone + reduced [NADPH--hemoprotein reductase] + O2 = 21-hydroxyprogesterone + oxidized [NADPH--hemoprotein reductase] + H2O + H(+)</text>
        <dbReference type="Rhea" id="RHEA:50304"/>
        <dbReference type="Rhea" id="RHEA-COMP:11964"/>
        <dbReference type="Rhea" id="RHEA-COMP:11965"/>
        <dbReference type="ChEBI" id="CHEBI:15377"/>
        <dbReference type="ChEBI" id="CHEBI:15378"/>
        <dbReference type="ChEBI" id="CHEBI:15379"/>
        <dbReference type="ChEBI" id="CHEBI:16973"/>
        <dbReference type="ChEBI" id="CHEBI:17026"/>
        <dbReference type="ChEBI" id="CHEBI:57618"/>
        <dbReference type="ChEBI" id="CHEBI:58210"/>
        <dbReference type="EC" id="1.14.14.16"/>
    </reaction>
    <physiologicalReaction direction="left-to-right" evidence="37">
        <dbReference type="Rhea" id="RHEA:50305"/>
    </physiologicalReaction>
</comment>
<evidence type="ECO:0000256" key="2">
    <source>
        <dbReference type="ARBA" id="ARBA00004174"/>
    </source>
</evidence>
<dbReference type="Pfam" id="PF07703">
    <property type="entry name" value="A2M_BRD"/>
    <property type="match status" value="1"/>
</dbReference>
<keyword evidence="12" id="KW-0754">Steroid-binding</keyword>
<dbReference type="Gene3D" id="2.60.40.10">
    <property type="entry name" value="Immunoglobulins"/>
    <property type="match status" value="2"/>
</dbReference>
<evidence type="ECO:0000256" key="36">
    <source>
        <dbReference type="ARBA" id="ARBA00044342"/>
    </source>
</evidence>
<dbReference type="InterPro" id="IPR001599">
    <property type="entry name" value="Macroglobln_a2"/>
</dbReference>
<evidence type="ECO:0000256" key="8">
    <source>
        <dbReference type="ARBA" id="ARBA00022553"/>
    </source>
</evidence>
<comment type="similarity">
    <text evidence="6">Belongs to the cytochrome P450 family.</text>
</comment>
<evidence type="ECO:0000256" key="15">
    <source>
        <dbReference type="ARBA" id="ARBA00022729"/>
    </source>
</evidence>
<evidence type="ECO:0000256" key="4">
    <source>
        <dbReference type="ARBA" id="ARBA00004406"/>
    </source>
</evidence>
<keyword evidence="19" id="KW-0180">Complement pathway</keyword>
<dbReference type="Gene3D" id="2.60.40.690">
    <property type="entry name" value="Alpha-macroglobulin, receptor-binding domain"/>
    <property type="match status" value="1"/>
</dbReference>
<evidence type="ECO:0000256" key="27">
    <source>
        <dbReference type="ARBA" id="ARBA00023180"/>
    </source>
</evidence>
<dbReference type="SMART" id="SM01361">
    <property type="entry name" value="A2M_recep"/>
    <property type="match status" value="1"/>
</dbReference>
<keyword evidence="23" id="KW-0503">Monooxygenase</keyword>
<dbReference type="EMBL" id="KN124473">
    <property type="protein sequence ID" value="KFO21062.1"/>
    <property type="molecule type" value="Genomic_DNA"/>
</dbReference>
<proteinExistence type="inferred from homology"/>
<comment type="function">
    <text evidence="40">Putative humoral mediator released following cleavage by complement proteases (C1S, MASP2 or GZMK, depending on the complement pathway). While it is strongly similar to anaphylatoxins, its role is unclear. Was reported to act as a mediator of local inflammatory process; however these effects were probably due to contamination with C3a and/C5a anaphylatoxins in biological assays.</text>
</comment>
<dbReference type="FunFam" id="2.60.40.1930:FF:000004">
    <property type="entry name" value="Complement C4-A"/>
    <property type="match status" value="1"/>
</dbReference>
<dbReference type="Pfam" id="PF21145">
    <property type="entry name" value="C4_MG1"/>
    <property type="match status" value="1"/>
</dbReference>
<evidence type="ECO:0000256" key="22">
    <source>
        <dbReference type="ARBA" id="ARBA00023004"/>
    </source>
</evidence>
<dbReference type="CDD" id="cd02896">
    <property type="entry name" value="complement_C3_C4_C5"/>
    <property type="match status" value="1"/>
</dbReference>
<organism evidence="45 46">
    <name type="scientific">Fukomys damarensis</name>
    <name type="common">Damaraland mole rat</name>
    <name type="synonym">Cryptomys damarensis</name>
    <dbReference type="NCBI Taxonomy" id="885580"/>
    <lineage>
        <taxon>Eukaryota</taxon>
        <taxon>Metazoa</taxon>
        <taxon>Chordata</taxon>
        <taxon>Craniata</taxon>
        <taxon>Vertebrata</taxon>
        <taxon>Euteleostomi</taxon>
        <taxon>Mammalia</taxon>
        <taxon>Eutheria</taxon>
        <taxon>Euarchontoglires</taxon>
        <taxon>Glires</taxon>
        <taxon>Rodentia</taxon>
        <taxon>Hystricomorpha</taxon>
        <taxon>Bathyergidae</taxon>
        <taxon>Fukomys</taxon>
    </lineage>
</organism>
<evidence type="ECO:0000259" key="43">
    <source>
        <dbReference type="PROSITE" id="PS01178"/>
    </source>
</evidence>
<dbReference type="PROSITE" id="PS50189">
    <property type="entry name" value="NTR"/>
    <property type="match status" value="1"/>
</dbReference>
<evidence type="ECO:0000256" key="3">
    <source>
        <dbReference type="ARBA" id="ARBA00004241"/>
    </source>
</evidence>
<evidence type="ECO:0000256" key="9">
    <source>
        <dbReference type="ARBA" id="ARBA00022588"/>
    </source>
</evidence>
<dbReference type="InterPro" id="IPR047565">
    <property type="entry name" value="Alpha-macroglob_thiol-ester_cl"/>
</dbReference>
<dbReference type="InterPro" id="IPR036396">
    <property type="entry name" value="Cyt_P450_sf"/>
</dbReference>
<dbReference type="GO" id="GO:0006958">
    <property type="term" value="P:complement activation, classical pathway"/>
    <property type="evidence" value="ECO:0007669"/>
    <property type="project" value="UniProtKB-KW"/>
</dbReference>
<dbReference type="MEROPS" id="I39.951"/>
<dbReference type="Gene3D" id="1.50.10.20">
    <property type="match status" value="1"/>
</dbReference>
<evidence type="ECO:0000256" key="18">
    <source>
        <dbReference type="ARBA" id="ARBA00022859"/>
    </source>
</evidence>
<dbReference type="PROSITE" id="PS01177">
    <property type="entry name" value="ANAPHYLATOXIN_1"/>
    <property type="match status" value="1"/>
</dbReference>
<evidence type="ECO:0000256" key="39">
    <source>
        <dbReference type="ARBA" id="ARBA00057752"/>
    </source>
</evidence>
<dbReference type="Gene3D" id="1.20.91.20">
    <property type="entry name" value="Anaphylotoxins (complement system)"/>
    <property type="match status" value="1"/>
</dbReference>
<dbReference type="PANTHER" id="PTHR11412">
    <property type="entry name" value="MACROGLOBULIN / COMPLEMENT"/>
    <property type="match status" value="1"/>
</dbReference>
<gene>
    <name evidence="45" type="ORF">H920_17566</name>
</gene>
<dbReference type="Gene3D" id="2.60.40.1930">
    <property type="match status" value="2"/>
</dbReference>
<dbReference type="FunFam" id="2.40.50.120:FF:000009">
    <property type="entry name" value="Complement C4-A"/>
    <property type="match status" value="1"/>
</dbReference>
<evidence type="ECO:0000256" key="28">
    <source>
        <dbReference type="ARBA" id="ARBA00023198"/>
    </source>
</evidence>
<dbReference type="FunFam" id="2.60.40.10:FF:000155">
    <property type="entry name" value="complement C3 isoform X1"/>
    <property type="match status" value="1"/>
</dbReference>
<comment type="subcellular location">
    <subcellularLocation>
        <location evidence="3">Cell surface</location>
    </subcellularLocation>
    <subcellularLocation>
        <location evidence="4">Endoplasmic reticulum membrane</location>
        <topology evidence="4">Peripheral membrane protein</topology>
    </subcellularLocation>
    <subcellularLocation>
        <location evidence="2">Microsome membrane</location>
        <topology evidence="2">Peripheral membrane protein</topology>
    </subcellularLocation>
    <subcellularLocation>
        <location evidence="5">Secreted</location>
    </subcellularLocation>
</comment>
<dbReference type="InterPro" id="IPR050473">
    <property type="entry name" value="A2M/Complement_sys"/>
</dbReference>
<dbReference type="FunFam" id="2.60.120.1540:FF:000006">
    <property type="entry name" value="MHC-linked complement C4"/>
    <property type="match status" value="1"/>
</dbReference>
<comment type="catalytic activity">
    <reaction evidence="38">
        <text>17alpha-hydroxyprogesterone + reduced [NADPH--hemoprotein reductase] + O2 = 11-deoxycortisol + oxidized [NADPH--hemoprotein reductase] + H2O + H(+)</text>
        <dbReference type="Rhea" id="RHEA:50308"/>
        <dbReference type="Rhea" id="RHEA-COMP:11964"/>
        <dbReference type="Rhea" id="RHEA-COMP:11965"/>
        <dbReference type="ChEBI" id="CHEBI:15377"/>
        <dbReference type="ChEBI" id="CHEBI:15378"/>
        <dbReference type="ChEBI" id="CHEBI:15379"/>
        <dbReference type="ChEBI" id="CHEBI:17252"/>
        <dbReference type="ChEBI" id="CHEBI:28324"/>
        <dbReference type="ChEBI" id="CHEBI:57618"/>
        <dbReference type="ChEBI" id="CHEBI:58210"/>
        <dbReference type="EC" id="1.14.14.16"/>
    </reaction>
    <physiologicalReaction direction="left-to-right" evidence="38">
        <dbReference type="Rhea" id="RHEA:50309"/>
    </physiologicalReaction>
</comment>
<dbReference type="Pfam" id="PF01835">
    <property type="entry name" value="MG2"/>
    <property type="match status" value="1"/>
</dbReference>
<dbReference type="Gene3D" id="6.20.50.160">
    <property type="match status" value="1"/>
</dbReference>
<dbReference type="InterPro" id="IPR011625">
    <property type="entry name" value="A2M_N_BRD"/>
</dbReference>
<evidence type="ECO:0000256" key="30">
    <source>
        <dbReference type="ARBA" id="ARBA00044040"/>
    </source>
</evidence>
<keyword evidence="17" id="KW-0492">Microsome</keyword>
<protein>
    <recommendedName>
        <fullName evidence="31">Steroid 21-hydroxylase</fullName>
        <ecNumber evidence="30">1.14.14.16</ecNumber>
    </recommendedName>
    <alternativeName>
        <fullName evidence="35">21-OHase</fullName>
    </alternativeName>
    <alternativeName>
        <fullName evidence="32">Cytochrome P-450c21</fullName>
    </alternativeName>
    <alternativeName>
        <fullName evidence="36">Cytochrome P450 21</fullName>
    </alternativeName>
    <alternativeName>
        <fullName evidence="34">Cytochrome P450 XXI</fullName>
    </alternativeName>
    <alternativeName>
        <fullName evidence="33">Cytochrome P450-C21</fullName>
    </alternativeName>
</protein>
<dbReference type="SMART" id="SM00104">
    <property type="entry name" value="ANATO"/>
    <property type="match status" value="1"/>
</dbReference>
<evidence type="ECO:0000256" key="37">
    <source>
        <dbReference type="ARBA" id="ARBA00051718"/>
    </source>
</evidence>
<dbReference type="Pfam" id="PF00067">
    <property type="entry name" value="p450"/>
    <property type="match status" value="1"/>
</dbReference>
<dbReference type="Pfam" id="PF22661">
    <property type="entry name" value="CO4A-B_CUB_C"/>
    <property type="match status" value="1"/>
</dbReference>
<keyword evidence="25" id="KW-0472">Membrane</keyword>
<dbReference type="GO" id="GO:0006705">
    <property type="term" value="P:mineralocorticoid biosynthetic process"/>
    <property type="evidence" value="ECO:0007669"/>
    <property type="project" value="UniProtKB-ARBA"/>
</dbReference>
<dbReference type="InterPro" id="IPR019742">
    <property type="entry name" value="MacrogloblnA2_CS"/>
</dbReference>
<dbReference type="Pfam" id="PF01759">
    <property type="entry name" value="NTR"/>
    <property type="match status" value="1"/>
</dbReference>
<keyword evidence="46" id="KW-1185">Reference proteome</keyword>
<evidence type="ECO:0000256" key="7">
    <source>
        <dbReference type="ARBA" id="ARBA00022525"/>
    </source>
</evidence>
<evidence type="ECO:0000256" key="41">
    <source>
        <dbReference type="ARBA" id="ARBA00093394"/>
    </source>
</evidence>